<keyword evidence="3" id="KW-0378">Hydrolase</keyword>
<name>A0AAU7XY01_9PSED</name>
<evidence type="ECO:0000259" key="2">
    <source>
        <dbReference type="Pfam" id="PF00144"/>
    </source>
</evidence>
<dbReference type="GO" id="GO:0016787">
    <property type="term" value="F:hydrolase activity"/>
    <property type="evidence" value="ECO:0007669"/>
    <property type="project" value="UniProtKB-KW"/>
</dbReference>
<dbReference type="EMBL" id="CP158373">
    <property type="protein sequence ID" value="XBY62451.1"/>
    <property type="molecule type" value="Genomic_DNA"/>
</dbReference>
<reference evidence="3" key="1">
    <citation type="submission" date="2023-08" db="EMBL/GenBank/DDBJ databases">
        <title>Increased levels of nutrients transform a symbiont into a lethal pathobiont.</title>
        <authorList>
            <person name="Lachnit T."/>
            <person name="Ulrich L."/>
            <person name="Willmer F.M."/>
            <person name="Hasenbein T."/>
            <person name="Steiner L.X."/>
            <person name="Wolters M."/>
            <person name="Herbst E.M."/>
            <person name="Deines P."/>
        </authorList>
    </citation>
    <scope>NUCLEOTIDE SEQUENCE</scope>
    <source>
        <strain evidence="3">T3</strain>
    </source>
</reference>
<protein>
    <submittedName>
        <fullName evidence="3">Serine hydrolase domain-containing protein</fullName>
        <ecNumber evidence="3">3.1.1.103</ecNumber>
    </submittedName>
</protein>
<evidence type="ECO:0000313" key="3">
    <source>
        <dbReference type="EMBL" id="XBY62451.1"/>
    </source>
</evidence>
<feature type="domain" description="Beta-lactamase-related" evidence="2">
    <location>
        <begin position="43"/>
        <end position="369"/>
    </location>
</feature>
<organism evidence="3">
    <name type="scientific">Pseudomonas solani</name>
    <dbReference type="NCBI Taxonomy" id="2731552"/>
    <lineage>
        <taxon>Bacteria</taxon>
        <taxon>Pseudomonadati</taxon>
        <taxon>Pseudomonadota</taxon>
        <taxon>Gammaproteobacteria</taxon>
        <taxon>Pseudomonadales</taxon>
        <taxon>Pseudomonadaceae</taxon>
        <taxon>Pseudomonas</taxon>
    </lineage>
</organism>
<dbReference type="EC" id="3.1.1.103" evidence="3"/>
<dbReference type="InterPro" id="IPR012338">
    <property type="entry name" value="Beta-lactam/transpept-like"/>
</dbReference>
<dbReference type="InterPro" id="IPR050491">
    <property type="entry name" value="AmpC-like"/>
</dbReference>
<sequence>MFHALRLPLLGCLLGGTGCQALPVTPAPDIRQGDYSELIVYLQEHIRQQMQAHDIPGLALALVDDQQVIWARGFGYADRERRIAASEYTAFRIGSLSKPITASLAMQLRERGALDLDAPLQSSLREFYVRSRFHTDQAAADRAITLRRLLSHQSGLPTDHLEGQVAKLPLPLGELPALASGTWLSHQPGTQTVYSNLGYALVGAAIERTSGCEFEACAQKSLLQPLDMRHASFLGNSGQQPYRARGYMKGKPSADLNIRDLSAGSLWASPVDLSHFVQMVFADGRYQGRQVLQPASIQEMLHPQNVGNALDLDCSIGLGWFLGTYGDELATPGLRVVEHSGSTGDFNAQMTLLPEQRLGVVVLTNSDSAAAVTSQLASLSLRLLLQARDGKPASPPGPPRRTNRQRPSPQDRQRLDGRYATGSGLIHIRSQGERLYAELSGLRVELLRDDEGWLRARKKLLGLWPLDLGELGRLQLDVVTLQGRQALVGRQHGQTLFIGERVDAMPTPREWAAMVGDYRIAGDKDDALSLSLRLEDGFLLARGRSAGEPIGDYILHPQDSAHATLAGSGRGLGDTLSLRPDGFEALGYRFVRTDKKP</sequence>
<dbReference type="Gene3D" id="3.40.710.10">
    <property type="entry name" value="DD-peptidase/beta-lactamase superfamily"/>
    <property type="match status" value="1"/>
</dbReference>
<dbReference type="SUPFAM" id="SSF56601">
    <property type="entry name" value="beta-lactamase/transpeptidase-like"/>
    <property type="match status" value="1"/>
</dbReference>
<dbReference type="PROSITE" id="PS51257">
    <property type="entry name" value="PROKAR_LIPOPROTEIN"/>
    <property type="match status" value="1"/>
</dbReference>
<dbReference type="PANTHER" id="PTHR46825:SF9">
    <property type="entry name" value="BETA-LACTAMASE-RELATED DOMAIN-CONTAINING PROTEIN"/>
    <property type="match status" value="1"/>
</dbReference>
<feature type="region of interest" description="Disordered" evidence="1">
    <location>
        <begin position="388"/>
        <end position="417"/>
    </location>
</feature>
<dbReference type="AlphaFoldDB" id="A0AAU7XY01"/>
<dbReference type="Pfam" id="PF00144">
    <property type="entry name" value="Beta-lactamase"/>
    <property type="match status" value="1"/>
</dbReference>
<dbReference type="InterPro" id="IPR001466">
    <property type="entry name" value="Beta-lactam-related"/>
</dbReference>
<dbReference type="PANTHER" id="PTHR46825">
    <property type="entry name" value="D-ALANYL-D-ALANINE-CARBOXYPEPTIDASE/ENDOPEPTIDASE AMPH"/>
    <property type="match status" value="1"/>
</dbReference>
<evidence type="ECO:0000256" key="1">
    <source>
        <dbReference type="SAM" id="MobiDB-lite"/>
    </source>
</evidence>
<dbReference type="RefSeq" id="WP_350446648.1">
    <property type="nucleotide sequence ID" value="NZ_CP158373.1"/>
</dbReference>
<accession>A0AAU7XY01</accession>
<gene>
    <name evidence="3" type="ORF">ABS648_21165</name>
</gene>
<proteinExistence type="predicted"/>